<feature type="transmembrane region" description="Helical" evidence="1">
    <location>
        <begin position="40"/>
        <end position="63"/>
    </location>
</feature>
<evidence type="ECO:0000256" key="1">
    <source>
        <dbReference type="SAM" id="Phobius"/>
    </source>
</evidence>
<keyword evidence="1" id="KW-0472">Membrane</keyword>
<dbReference type="AlphaFoldDB" id="A0A6C0BZ02"/>
<protein>
    <submittedName>
        <fullName evidence="2">Uncharacterized protein</fullName>
    </submittedName>
</protein>
<name>A0A6C0BZ02_9ZZZZ</name>
<accession>A0A6C0BZ02</accession>
<evidence type="ECO:0000313" key="2">
    <source>
        <dbReference type="EMBL" id="QHS96754.1"/>
    </source>
</evidence>
<proteinExistence type="predicted"/>
<keyword evidence="1" id="KW-1133">Transmembrane helix</keyword>
<organism evidence="2">
    <name type="scientific">viral metagenome</name>
    <dbReference type="NCBI Taxonomy" id="1070528"/>
    <lineage>
        <taxon>unclassified sequences</taxon>
        <taxon>metagenomes</taxon>
        <taxon>organismal metagenomes</taxon>
    </lineage>
</organism>
<keyword evidence="1" id="KW-0812">Transmembrane</keyword>
<sequence>MSKTFLESCLKILHREDVKYEIKKILSPTINEVLVQIYPYVYLSLLFVIVSFLLHLSIFIFLWRNSRADNKIL</sequence>
<reference evidence="2" key="1">
    <citation type="journal article" date="2020" name="Nature">
        <title>Giant virus diversity and host interactions through global metagenomics.</title>
        <authorList>
            <person name="Schulz F."/>
            <person name="Roux S."/>
            <person name="Paez-Espino D."/>
            <person name="Jungbluth S."/>
            <person name="Walsh D.A."/>
            <person name="Denef V.J."/>
            <person name="McMahon K.D."/>
            <person name="Konstantinidis K.T."/>
            <person name="Eloe-Fadrosh E.A."/>
            <person name="Kyrpides N.C."/>
            <person name="Woyke T."/>
        </authorList>
    </citation>
    <scope>NUCLEOTIDE SEQUENCE</scope>
    <source>
        <strain evidence="2">GVMAG-M-3300020166-5</strain>
    </source>
</reference>
<dbReference type="EMBL" id="MN739278">
    <property type="protein sequence ID" value="QHS96754.1"/>
    <property type="molecule type" value="Genomic_DNA"/>
</dbReference>